<evidence type="ECO:0000256" key="2">
    <source>
        <dbReference type="ARBA" id="ARBA00023015"/>
    </source>
</evidence>
<proteinExistence type="inferred from homology"/>
<dbReference type="PANTHER" id="PTHR30419">
    <property type="entry name" value="HTH-TYPE TRANSCRIPTIONAL REGULATOR YBHD"/>
    <property type="match status" value="1"/>
</dbReference>
<keyword evidence="3" id="KW-0238">DNA-binding</keyword>
<accession>A0ABY5VGB7</accession>
<dbReference type="SUPFAM" id="SSF53850">
    <property type="entry name" value="Periplasmic binding protein-like II"/>
    <property type="match status" value="1"/>
</dbReference>
<dbReference type="Gene3D" id="1.10.10.10">
    <property type="entry name" value="Winged helix-like DNA-binding domain superfamily/Winged helix DNA-binding domain"/>
    <property type="match status" value="1"/>
</dbReference>
<keyword evidence="4" id="KW-0804">Transcription</keyword>
<dbReference type="EMBL" id="CP102290">
    <property type="protein sequence ID" value="UWP58533.1"/>
    <property type="molecule type" value="Genomic_DNA"/>
</dbReference>
<evidence type="ECO:0000256" key="4">
    <source>
        <dbReference type="ARBA" id="ARBA00023163"/>
    </source>
</evidence>
<organism evidence="6 7">
    <name type="scientific">Ruminococcus gauvreauii</name>
    <dbReference type="NCBI Taxonomy" id="438033"/>
    <lineage>
        <taxon>Bacteria</taxon>
        <taxon>Bacillati</taxon>
        <taxon>Bacillota</taxon>
        <taxon>Clostridia</taxon>
        <taxon>Eubacteriales</taxon>
        <taxon>Oscillospiraceae</taxon>
        <taxon>Ruminococcus</taxon>
    </lineage>
</organism>
<dbReference type="Gene3D" id="3.40.190.290">
    <property type="match status" value="1"/>
</dbReference>
<dbReference type="Pfam" id="PF00126">
    <property type="entry name" value="HTH_1"/>
    <property type="match status" value="1"/>
</dbReference>
<dbReference type="InterPro" id="IPR050950">
    <property type="entry name" value="HTH-type_LysR_regulators"/>
</dbReference>
<dbReference type="Pfam" id="PF03466">
    <property type="entry name" value="LysR_substrate"/>
    <property type="match status" value="1"/>
</dbReference>
<dbReference type="InterPro" id="IPR005119">
    <property type="entry name" value="LysR_subst-bd"/>
</dbReference>
<evidence type="ECO:0000313" key="6">
    <source>
        <dbReference type="EMBL" id="UWP58533.1"/>
    </source>
</evidence>
<sequence length="304" mass="35085">MDIKQLQYFVTSVDLGSFHAAAEVLITTQPNVSKVIKALEEEMGMVLLVRNRSGVTLTREGEQVYRYALSTLKNFEMLNSLKGEREEGLTVCCTPSNNLSTLLAEFYGLKAYRKPHLDLREGDFEDIVVWVHRRSAELGFTYISRRNQPVFEERLRTKGLEFHELAKTSLFLFCSEKNPLFDRRCVSEKDLEAVKLIQRREDIHSLSKHLGVLNGEGLNRSGRQEIACTNSDHFLIQLLKHTDYCSVDSSFLKDKYKEYQIKAIPVRGSENSVSFGYIKRIKDSLSEMAHEFIRYLEEQIGKER</sequence>
<protein>
    <submittedName>
        <fullName evidence="6">LysR family transcriptional regulator</fullName>
    </submittedName>
</protein>
<name>A0ABY5VGB7_9FIRM</name>
<dbReference type="Proteomes" id="UP001060164">
    <property type="component" value="Chromosome"/>
</dbReference>
<comment type="similarity">
    <text evidence="1">Belongs to the LysR transcriptional regulatory family.</text>
</comment>
<dbReference type="InterPro" id="IPR000847">
    <property type="entry name" value="LysR_HTH_N"/>
</dbReference>
<reference evidence="6" key="1">
    <citation type="journal article" date="2022" name="Cell">
        <title>Design, construction, and in vivo augmentation of a complex gut microbiome.</title>
        <authorList>
            <person name="Cheng A.G."/>
            <person name="Ho P.Y."/>
            <person name="Aranda-Diaz A."/>
            <person name="Jain S."/>
            <person name="Yu F.B."/>
            <person name="Meng X."/>
            <person name="Wang M."/>
            <person name="Iakiviak M."/>
            <person name="Nagashima K."/>
            <person name="Zhao A."/>
            <person name="Murugkar P."/>
            <person name="Patil A."/>
            <person name="Atabakhsh K."/>
            <person name="Weakley A."/>
            <person name="Yan J."/>
            <person name="Brumbaugh A.R."/>
            <person name="Higginbottom S."/>
            <person name="Dimas A."/>
            <person name="Shiver A.L."/>
            <person name="Deutschbauer A."/>
            <person name="Neff N."/>
            <person name="Sonnenburg J.L."/>
            <person name="Huang K.C."/>
            <person name="Fischbach M.A."/>
        </authorList>
    </citation>
    <scope>NUCLEOTIDE SEQUENCE</scope>
    <source>
        <strain evidence="6">DSM 19829</strain>
    </source>
</reference>
<dbReference type="InterPro" id="IPR036388">
    <property type="entry name" value="WH-like_DNA-bd_sf"/>
</dbReference>
<evidence type="ECO:0000256" key="1">
    <source>
        <dbReference type="ARBA" id="ARBA00009437"/>
    </source>
</evidence>
<evidence type="ECO:0000313" key="7">
    <source>
        <dbReference type="Proteomes" id="UP001060164"/>
    </source>
</evidence>
<keyword evidence="7" id="KW-1185">Reference proteome</keyword>
<evidence type="ECO:0000259" key="5">
    <source>
        <dbReference type="PROSITE" id="PS50931"/>
    </source>
</evidence>
<dbReference type="RefSeq" id="WP_028529782.1">
    <property type="nucleotide sequence ID" value="NZ_CABLBR010000033.1"/>
</dbReference>
<dbReference type="SUPFAM" id="SSF46785">
    <property type="entry name" value="Winged helix' DNA-binding domain"/>
    <property type="match status" value="1"/>
</dbReference>
<dbReference type="PANTHER" id="PTHR30419:SF8">
    <property type="entry name" value="NITROGEN ASSIMILATION TRANSCRIPTIONAL ACTIVATOR-RELATED"/>
    <property type="match status" value="1"/>
</dbReference>
<dbReference type="PRINTS" id="PR00039">
    <property type="entry name" value="HTHLYSR"/>
</dbReference>
<gene>
    <name evidence="6" type="ORF">NQ502_14260</name>
</gene>
<evidence type="ECO:0000256" key="3">
    <source>
        <dbReference type="ARBA" id="ARBA00023125"/>
    </source>
</evidence>
<dbReference type="InterPro" id="IPR036390">
    <property type="entry name" value="WH_DNA-bd_sf"/>
</dbReference>
<keyword evidence="2" id="KW-0805">Transcription regulation</keyword>
<dbReference type="CDD" id="cd05466">
    <property type="entry name" value="PBP2_LTTR_substrate"/>
    <property type="match status" value="1"/>
</dbReference>
<dbReference type="PROSITE" id="PS50931">
    <property type="entry name" value="HTH_LYSR"/>
    <property type="match status" value="1"/>
</dbReference>
<feature type="domain" description="HTH lysR-type" evidence="5">
    <location>
        <begin position="1"/>
        <end position="58"/>
    </location>
</feature>